<evidence type="ECO:0000313" key="2">
    <source>
        <dbReference type="Proteomes" id="UP000266723"/>
    </source>
</evidence>
<dbReference type="Proteomes" id="UP000266723">
    <property type="component" value="Unassembled WGS sequence"/>
</dbReference>
<dbReference type="EMBL" id="QGKV02001507">
    <property type="protein sequence ID" value="KAF3528167.1"/>
    <property type="molecule type" value="Genomic_DNA"/>
</dbReference>
<name>A0ABQ7B725_BRACR</name>
<accession>A0ABQ7B725</accession>
<gene>
    <name evidence="1" type="ORF">DY000_02042053</name>
</gene>
<reference evidence="1 2" key="1">
    <citation type="journal article" date="2020" name="BMC Genomics">
        <title>Intraspecific diversification of the crop wild relative Brassica cretica Lam. using demographic model selection.</title>
        <authorList>
            <person name="Kioukis A."/>
            <person name="Michalopoulou V.A."/>
            <person name="Briers L."/>
            <person name="Pirintsos S."/>
            <person name="Studholme D.J."/>
            <person name="Pavlidis P."/>
            <person name="Sarris P.F."/>
        </authorList>
    </citation>
    <scope>NUCLEOTIDE SEQUENCE [LARGE SCALE GENOMIC DNA]</scope>
    <source>
        <strain evidence="2">cv. PFS-1207/04</strain>
    </source>
</reference>
<organism evidence="1 2">
    <name type="scientific">Brassica cretica</name>
    <name type="common">Mustard</name>
    <dbReference type="NCBI Taxonomy" id="69181"/>
    <lineage>
        <taxon>Eukaryota</taxon>
        <taxon>Viridiplantae</taxon>
        <taxon>Streptophyta</taxon>
        <taxon>Embryophyta</taxon>
        <taxon>Tracheophyta</taxon>
        <taxon>Spermatophyta</taxon>
        <taxon>Magnoliopsida</taxon>
        <taxon>eudicotyledons</taxon>
        <taxon>Gunneridae</taxon>
        <taxon>Pentapetalae</taxon>
        <taxon>rosids</taxon>
        <taxon>malvids</taxon>
        <taxon>Brassicales</taxon>
        <taxon>Brassicaceae</taxon>
        <taxon>Brassiceae</taxon>
        <taxon>Brassica</taxon>
    </lineage>
</organism>
<sequence>MPFVFKEADDIVFTVGLLPHRILLVPATPTDPILRRRFLLVLVTLDLCFSDLSESRSACFSFLECGEVASV</sequence>
<protein>
    <submittedName>
        <fullName evidence="1">Uncharacterized protein</fullName>
    </submittedName>
</protein>
<proteinExistence type="predicted"/>
<evidence type="ECO:0000313" key="1">
    <source>
        <dbReference type="EMBL" id="KAF3528167.1"/>
    </source>
</evidence>
<keyword evidence="2" id="KW-1185">Reference proteome</keyword>
<comment type="caution">
    <text evidence="1">The sequence shown here is derived from an EMBL/GenBank/DDBJ whole genome shotgun (WGS) entry which is preliminary data.</text>
</comment>